<dbReference type="Pfam" id="PF11748">
    <property type="entry name" value="DUF3306"/>
    <property type="match status" value="1"/>
</dbReference>
<proteinExistence type="predicted"/>
<evidence type="ECO:0000256" key="1">
    <source>
        <dbReference type="SAM" id="MobiDB-lite"/>
    </source>
</evidence>
<dbReference type="Proteomes" id="UP000182692">
    <property type="component" value="Unassembled WGS sequence"/>
</dbReference>
<feature type="region of interest" description="Disordered" evidence="1">
    <location>
        <begin position="17"/>
        <end position="67"/>
    </location>
</feature>
<evidence type="ECO:0008006" key="4">
    <source>
        <dbReference type="Google" id="ProtNLM"/>
    </source>
</evidence>
<dbReference type="STRING" id="1121869.SAMN03084138_02577"/>
<protein>
    <recommendedName>
        <fullName evidence="4">DUF3306 domain-containing protein</fullName>
    </recommendedName>
</protein>
<feature type="region of interest" description="Disordered" evidence="1">
    <location>
        <begin position="142"/>
        <end position="224"/>
    </location>
</feature>
<dbReference type="InterPro" id="IPR021735">
    <property type="entry name" value="DUF3306"/>
</dbReference>
<dbReference type="AlphaFoldDB" id="A0A1I5RKI8"/>
<dbReference type="GeneID" id="35870831"/>
<evidence type="ECO:0000313" key="3">
    <source>
        <dbReference type="Proteomes" id="UP000182692"/>
    </source>
</evidence>
<accession>A0A1I5RKI8</accession>
<feature type="compositionally biased region" description="Polar residues" evidence="1">
    <location>
        <begin position="31"/>
        <end position="42"/>
    </location>
</feature>
<dbReference type="EMBL" id="FOWR01000018">
    <property type="protein sequence ID" value="SFP58847.1"/>
    <property type="molecule type" value="Genomic_DNA"/>
</dbReference>
<organism evidence="2 3">
    <name type="scientific">Enterovibrio norvegicus DSM 15893</name>
    <dbReference type="NCBI Taxonomy" id="1121869"/>
    <lineage>
        <taxon>Bacteria</taxon>
        <taxon>Pseudomonadati</taxon>
        <taxon>Pseudomonadota</taxon>
        <taxon>Gammaproteobacteria</taxon>
        <taxon>Vibrionales</taxon>
        <taxon>Vibrionaceae</taxon>
        <taxon>Enterovibrio</taxon>
    </lineage>
</organism>
<sequence length="224" mass="24581">MATDSFLQRWSAKKRGEWIDETEEIREDVTQSDSEFLSSEPSFSDAIEHGESPEGEDADTLPPPATMDDVENLQEGDSAAVFLAKGVSSEVKKAALRKLFRSDAYNVLDGMNDYDLDYSNTANLAADVAANLRQWTKENVEEMTECDDQAPVNAEKECASSPDSKARPHANAEATGSEGEEEGESDLALASETKSTLEKNRDNLSYGVRQNVPTKRVDKNSDGF</sequence>
<feature type="compositionally biased region" description="Basic and acidic residues" evidence="1">
    <location>
        <begin position="215"/>
        <end position="224"/>
    </location>
</feature>
<dbReference type="OrthoDB" id="6399678at2"/>
<reference evidence="2 3" key="1">
    <citation type="submission" date="2016-10" db="EMBL/GenBank/DDBJ databases">
        <authorList>
            <person name="de Groot N.N."/>
        </authorList>
    </citation>
    <scope>NUCLEOTIDE SEQUENCE [LARGE SCALE GENOMIC DNA]</scope>
    <source>
        <strain evidence="2 3">DSM 15893</strain>
    </source>
</reference>
<evidence type="ECO:0000313" key="2">
    <source>
        <dbReference type="EMBL" id="SFP58847.1"/>
    </source>
</evidence>
<gene>
    <name evidence="2" type="ORF">SAMN03084138_02577</name>
</gene>
<name>A0A1I5RKI8_9GAMM</name>
<dbReference type="RefSeq" id="WP_074927197.1">
    <property type="nucleotide sequence ID" value="NZ_FOWR01000018.1"/>
</dbReference>